<comment type="caution">
    <text evidence="2">The sequence shown here is derived from an EMBL/GenBank/DDBJ whole genome shotgun (WGS) entry which is preliminary data.</text>
</comment>
<dbReference type="InterPro" id="IPR019734">
    <property type="entry name" value="TPR_rpt"/>
</dbReference>
<name>A0A139XC54_9CYAN</name>
<gene>
    <name evidence="2" type="ORF">WA1_20075</name>
</gene>
<dbReference type="SUPFAM" id="SSF48452">
    <property type="entry name" value="TPR-like"/>
    <property type="match status" value="2"/>
</dbReference>
<dbReference type="PANTHER" id="PTHR10098:SF112">
    <property type="entry name" value="SLR0380 PROTEIN"/>
    <property type="match status" value="1"/>
</dbReference>
<accession>A0A139XC54</accession>
<organism evidence="2 3">
    <name type="scientific">Scytonema hofmannii PCC 7110</name>
    <dbReference type="NCBI Taxonomy" id="128403"/>
    <lineage>
        <taxon>Bacteria</taxon>
        <taxon>Bacillati</taxon>
        <taxon>Cyanobacteriota</taxon>
        <taxon>Cyanophyceae</taxon>
        <taxon>Nostocales</taxon>
        <taxon>Scytonemataceae</taxon>
        <taxon>Scytonema</taxon>
    </lineage>
</organism>
<evidence type="ECO:0000313" key="3">
    <source>
        <dbReference type="Proteomes" id="UP000076925"/>
    </source>
</evidence>
<dbReference type="Proteomes" id="UP000076925">
    <property type="component" value="Unassembled WGS sequence"/>
</dbReference>
<feature type="domain" description="CHAT" evidence="1">
    <location>
        <begin position="684"/>
        <end position="957"/>
    </location>
</feature>
<evidence type="ECO:0000259" key="1">
    <source>
        <dbReference type="Pfam" id="PF12770"/>
    </source>
</evidence>
<proteinExistence type="predicted"/>
<dbReference type="PANTHER" id="PTHR10098">
    <property type="entry name" value="RAPSYN-RELATED"/>
    <property type="match status" value="1"/>
</dbReference>
<evidence type="ECO:0000313" key="2">
    <source>
        <dbReference type="EMBL" id="KYC42277.1"/>
    </source>
</evidence>
<dbReference type="EMBL" id="ANNX02000020">
    <property type="protein sequence ID" value="KYC42277.1"/>
    <property type="molecule type" value="Genomic_DNA"/>
</dbReference>
<dbReference type="Gene3D" id="1.25.40.10">
    <property type="entry name" value="Tetratricopeptide repeat domain"/>
    <property type="match status" value="3"/>
</dbReference>
<dbReference type="RefSeq" id="WP_017741766.1">
    <property type="nucleotide sequence ID" value="NZ_KQ976354.1"/>
</dbReference>
<protein>
    <recommendedName>
        <fullName evidence="1">CHAT domain-containing protein</fullName>
    </recommendedName>
</protein>
<dbReference type="SMART" id="SM00028">
    <property type="entry name" value="TPR"/>
    <property type="match status" value="6"/>
</dbReference>
<reference evidence="2 3" key="1">
    <citation type="journal article" date="2013" name="Genome Biol. Evol.">
        <title>Genomes of Stigonematalean cyanobacteria (subsection V) and the evolution of oxygenic photosynthesis from prokaryotes to plastids.</title>
        <authorList>
            <person name="Dagan T."/>
            <person name="Roettger M."/>
            <person name="Stucken K."/>
            <person name="Landan G."/>
            <person name="Koch R."/>
            <person name="Major P."/>
            <person name="Gould S.B."/>
            <person name="Goremykin V.V."/>
            <person name="Rippka R."/>
            <person name="Tandeau de Marsac N."/>
            <person name="Gugger M."/>
            <person name="Lockhart P.J."/>
            <person name="Allen J.F."/>
            <person name="Brune I."/>
            <person name="Maus I."/>
            <person name="Puhler A."/>
            <person name="Martin W.F."/>
        </authorList>
    </citation>
    <scope>NUCLEOTIDE SEQUENCE [LARGE SCALE GENOMIC DNA]</scope>
    <source>
        <strain evidence="2 3">PCC 7110</strain>
    </source>
</reference>
<keyword evidence="3" id="KW-1185">Reference proteome</keyword>
<sequence length="959" mass="106489">MAKPGFWNIARKKPAFLRLRIILLVLLGLIFSSGVSLLLSDSRLMAQNPSLPTGKLFYASTSVSSTNEQVKAPSNTEQLMQQGKTLYQAGQFAEAAQSFQQSARVYESQKDAFNQALALNYLSLTEQKLGQWKQASETITTSLNLLNQSKLNTSDTKQVLALALNTQGSLQLALGQAENALESWQKAANIYAEIGDAVGKTGSLINQATTFQSLGLYRRTMGIFAQIEKNLLSIPNSLVKVSGLRSFGNVLLASGDIDKSQQVLAEGLALTQQLPASQEESSILLSLGNAAFALGNRNLLQDTLNAEDNFLPSHCGQGTIAQSDRPWRKPYPAYRSLNFSQKENRVAGMQTNNAKSYYTKAIDYYQKSANTSTSTLTAVQAQLNRLKVLQSLQEQPTNEDLRAIQSSLSNLTSSRGAVYAKVNFAQSLVCLANGDREIIELLNTAVQQARDLKDIRAESYSLGYLGQIYEMSKQWSQAQQYTESALNLAQMINAPDIAYQWQWQLGRLLLARDDIKGAVTAYTAAVETLKSIRSDLVALNPDVQFDFRDEVEPIYRQLVALLLQPSQISSAKAGIKEEVSQKNLKQARDAIETLQLAELDNFFRDACITVQPTQIDEVVDNTNPPTAVFYSIILADRIETIVKLPLSPELRHYTTDKPKAEVESTLEELRQKLEQRYTFRDREELSQEVYNWIIKSAIPDLEKSKVKNLVFVLDGSLRNIPMAALYDGKQYLIEKYSIALSPGLQLLAPNLKRERFEALTAGLTQSRLDFSPLPNVADELQQIAAVIPSKQLVNQDFTDTSIENQVGSASYGVVHLATHGKFSSQLQETFILAWNGKINIKQLREVLQTREQVLRRSSRVPPPIELLVLSACETAAGDKRAALGLAGVAVRSGARSTLASLWQVDDRSTSMLMSKFYQELTLDPNITKAEALRRAQLFVLQDKGHPFYWAPYVLVGNWL</sequence>
<dbReference type="AlphaFoldDB" id="A0A139XC54"/>
<dbReference type="InterPro" id="IPR011990">
    <property type="entry name" value="TPR-like_helical_dom_sf"/>
</dbReference>
<dbReference type="InterPro" id="IPR024983">
    <property type="entry name" value="CHAT_dom"/>
</dbReference>
<dbReference type="OrthoDB" id="446317at2"/>
<dbReference type="Pfam" id="PF12770">
    <property type="entry name" value="CHAT"/>
    <property type="match status" value="1"/>
</dbReference>
<dbReference type="STRING" id="128403.WA1_20075"/>